<dbReference type="PANTHER" id="PTHR43649:SF29">
    <property type="entry name" value="OSMOPROTECTIVE COMPOUNDS-BINDING PROTEIN GGTB"/>
    <property type="match status" value="1"/>
</dbReference>
<comment type="similarity">
    <text evidence="1">Belongs to the bacterial solute-binding protein 1 family.</text>
</comment>
<sequence length="452" mass="48644">MEGAWPMLWRTGSGHPAVVGIVVIALVGCEALVPGGNGNDGTSGPDPDRSVSTELPDEEVTLRLAFTDGPEMVEELAAAFEDEHPQVTIEPEHTEFSDYETNLKLMMTSDSPPDLAQYNVQTKDLVGSGHILDLDPYHEVYDWSEKFPRNTLDPLRLEEGGKTHGSGYLYGVPVGMSLSGIFYNKELAEEAGIDTPPRNLREFERAMEQALDADLNPLHVGALDSGGIHLWTELLNSMMPAQEYKDWVNGVEGGSLTGERAVAATETMVDWSERGFINESANGLGQADSTAEFTEGESVFLINGNWAAGQVDAEMGDNAGFFLLPGEEADQPPVASGLSVSYNVSAQTEHPDVAAAFLDFLGSAEAAEIASEGGFEPPNAEVAPEPDGVAADVHESYSSIIEDGTLNLYPDYSAPASYNEMVSGVQGLLSGETEPEEYLRSLQQVRDEYQSE</sequence>
<dbReference type="InterPro" id="IPR050490">
    <property type="entry name" value="Bact_solute-bd_prot1"/>
</dbReference>
<evidence type="ECO:0000256" key="3">
    <source>
        <dbReference type="SAM" id="MobiDB-lite"/>
    </source>
</evidence>
<dbReference type="Proteomes" id="UP000269198">
    <property type="component" value="Unassembled WGS sequence"/>
</dbReference>
<evidence type="ECO:0000256" key="1">
    <source>
        <dbReference type="ARBA" id="ARBA00008520"/>
    </source>
</evidence>
<organism evidence="4 5">
    <name type="scientific">Halostreptopolyspora alba</name>
    <dbReference type="NCBI Taxonomy" id="2487137"/>
    <lineage>
        <taxon>Bacteria</taxon>
        <taxon>Bacillati</taxon>
        <taxon>Actinomycetota</taxon>
        <taxon>Actinomycetes</taxon>
        <taxon>Streptosporangiales</taxon>
        <taxon>Nocardiopsidaceae</taxon>
        <taxon>Halostreptopolyspora</taxon>
    </lineage>
</organism>
<protein>
    <submittedName>
        <fullName evidence="4">Extracellular solute-binding protein</fullName>
    </submittedName>
</protein>
<feature type="region of interest" description="Disordered" evidence="3">
    <location>
        <begin position="35"/>
        <end position="54"/>
    </location>
</feature>
<reference evidence="4 5" key="1">
    <citation type="submission" date="2018-11" db="EMBL/GenBank/DDBJ databases">
        <title>The genome draft of YIM 96095.</title>
        <authorList>
            <person name="Tang S.-K."/>
            <person name="Chunyu W.-X."/>
            <person name="Feng Y.-Z."/>
        </authorList>
    </citation>
    <scope>NUCLEOTIDE SEQUENCE [LARGE SCALE GENOMIC DNA]</scope>
    <source>
        <strain evidence="4 5">YIM 96095</strain>
    </source>
</reference>
<dbReference type="Gene3D" id="3.40.190.10">
    <property type="entry name" value="Periplasmic binding protein-like II"/>
    <property type="match status" value="2"/>
</dbReference>
<gene>
    <name evidence="4" type="ORF">EFW17_09305</name>
</gene>
<name>A0A3N0EBR4_9ACTN</name>
<keyword evidence="5" id="KW-1185">Reference proteome</keyword>
<dbReference type="Pfam" id="PF01547">
    <property type="entry name" value="SBP_bac_1"/>
    <property type="match status" value="1"/>
</dbReference>
<proteinExistence type="inferred from homology"/>
<evidence type="ECO:0000313" key="5">
    <source>
        <dbReference type="Proteomes" id="UP000269198"/>
    </source>
</evidence>
<accession>A0A3N0EBR4</accession>
<dbReference type="SUPFAM" id="SSF53850">
    <property type="entry name" value="Periplasmic binding protein-like II"/>
    <property type="match status" value="1"/>
</dbReference>
<evidence type="ECO:0000313" key="4">
    <source>
        <dbReference type="EMBL" id="RNL85271.1"/>
    </source>
</evidence>
<dbReference type="PANTHER" id="PTHR43649">
    <property type="entry name" value="ARABINOSE-BINDING PROTEIN-RELATED"/>
    <property type="match status" value="1"/>
</dbReference>
<dbReference type="InterPro" id="IPR006059">
    <property type="entry name" value="SBP"/>
</dbReference>
<evidence type="ECO:0000256" key="2">
    <source>
        <dbReference type="ARBA" id="ARBA00022448"/>
    </source>
</evidence>
<comment type="caution">
    <text evidence="4">The sequence shown here is derived from an EMBL/GenBank/DDBJ whole genome shotgun (WGS) entry which is preliminary data.</text>
</comment>
<keyword evidence="2" id="KW-0813">Transport</keyword>
<dbReference type="EMBL" id="RJMB01000007">
    <property type="protein sequence ID" value="RNL85271.1"/>
    <property type="molecule type" value="Genomic_DNA"/>
</dbReference>
<dbReference type="OrthoDB" id="358201at2"/>
<dbReference type="AlphaFoldDB" id="A0A3N0EBR4"/>